<dbReference type="CDD" id="cd00561">
    <property type="entry name" value="CobA_ACA"/>
    <property type="match status" value="1"/>
</dbReference>
<dbReference type="Gene3D" id="3.40.50.300">
    <property type="entry name" value="P-loop containing nucleotide triphosphate hydrolases"/>
    <property type="match status" value="1"/>
</dbReference>
<accession>A0A344UWD0</accession>
<dbReference type="GO" id="GO:0005524">
    <property type="term" value="F:ATP binding"/>
    <property type="evidence" value="ECO:0007669"/>
    <property type="project" value="InterPro"/>
</dbReference>
<organism evidence="2 3">
    <name type="scientific">Acidipropionibacterium virtanenii</name>
    <dbReference type="NCBI Taxonomy" id="2057246"/>
    <lineage>
        <taxon>Bacteria</taxon>
        <taxon>Bacillati</taxon>
        <taxon>Actinomycetota</taxon>
        <taxon>Actinomycetes</taxon>
        <taxon>Propionibacteriales</taxon>
        <taxon>Propionibacteriaceae</taxon>
        <taxon>Acidipropionibacterium</taxon>
    </lineage>
</organism>
<dbReference type="PIRSF" id="PIRSF015617">
    <property type="entry name" value="Adensltrnsf_CobA"/>
    <property type="match status" value="1"/>
</dbReference>
<dbReference type="InterPro" id="IPR003724">
    <property type="entry name" value="CblAdoTrfase_CobA"/>
</dbReference>
<dbReference type="RefSeq" id="WP_114045435.1">
    <property type="nucleotide sequence ID" value="NZ_CP025198.1"/>
</dbReference>
<protein>
    <submittedName>
        <fullName evidence="2">Cob(I)yrinic acid a,c-diamide adenosyltransferase</fullName>
        <ecNumber evidence="2">2.5.1.17</ecNumber>
    </submittedName>
</protein>
<dbReference type="KEGG" id="acij:JS278_02440"/>
<dbReference type="NCBIfam" id="NF004637">
    <property type="entry name" value="PRK05986.1"/>
    <property type="match status" value="1"/>
</dbReference>
<evidence type="ECO:0000313" key="2">
    <source>
        <dbReference type="EMBL" id="AXE39578.1"/>
    </source>
</evidence>
<sequence>MPRARSGAQPDDGLSTRQRRLRPVLMVNTGEGKGKTTAAMGTALRAWHQGWSVGVYQFVKSGRWHVGEQDALQALGDLHERTGAGGPVTWETMGTGWSWTKAFRAEENPAEAAREGWRHVRELLERQAHDFYLLDEFTYPLDWGWIDVDEVVEVLARRPGTQQVVITGRRAPEALVEAADLVTGMTKIKHPFDAGQRGQAGIEW</sequence>
<proteinExistence type="predicted"/>
<keyword evidence="3" id="KW-1185">Reference proteome</keyword>
<name>A0A344UWD0_9ACTN</name>
<dbReference type="SUPFAM" id="SSF52540">
    <property type="entry name" value="P-loop containing nucleoside triphosphate hydrolases"/>
    <property type="match status" value="1"/>
</dbReference>
<dbReference type="Proteomes" id="UP000251995">
    <property type="component" value="Chromosome"/>
</dbReference>
<keyword evidence="2" id="KW-0808">Transferase</keyword>
<dbReference type="EC" id="2.5.1.17" evidence="2"/>
<evidence type="ECO:0000256" key="1">
    <source>
        <dbReference type="SAM" id="MobiDB-lite"/>
    </source>
</evidence>
<dbReference type="PANTHER" id="PTHR46638">
    <property type="entry name" value="CORRINOID ADENOSYLTRANSFERASE"/>
    <property type="match status" value="1"/>
</dbReference>
<dbReference type="OrthoDB" id="9810309at2"/>
<evidence type="ECO:0000313" key="3">
    <source>
        <dbReference type="Proteomes" id="UP000251995"/>
    </source>
</evidence>
<dbReference type="GO" id="GO:0009236">
    <property type="term" value="P:cobalamin biosynthetic process"/>
    <property type="evidence" value="ECO:0007669"/>
    <property type="project" value="InterPro"/>
</dbReference>
<gene>
    <name evidence="2" type="primary">btuR</name>
    <name evidence="2" type="ORF">JS278_02440</name>
</gene>
<reference evidence="2 3" key="1">
    <citation type="submission" date="2017-12" db="EMBL/GenBank/DDBJ databases">
        <title>The whole genome sequence of the Acidipropionibacterium virtanenii sp. nov. type strain JS278.</title>
        <authorList>
            <person name="Laine P."/>
            <person name="Deptula P."/>
            <person name="Varmanen P."/>
            <person name="Auvinen P."/>
        </authorList>
    </citation>
    <scope>NUCLEOTIDE SEQUENCE [LARGE SCALE GENOMIC DNA]</scope>
    <source>
        <strain evidence="2 3">JS278</strain>
    </source>
</reference>
<dbReference type="PANTHER" id="PTHR46638:SF1">
    <property type="entry name" value="CORRINOID ADENOSYLTRANSFERASE"/>
    <property type="match status" value="1"/>
</dbReference>
<dbReference type="Pfam" id="PF02572">
    <property type="entry name" value="CobA_CobO_BtuR"/>
    <property type="match status" value="1"/>
</dbReference>
<dbReference type="NCBIfam" id="TIGR00708">
    <property type="entry name" value="cobA"/>
    <property type="match status" value="1"/>
</dbReference>
<feature type="region of interest" description="Disordered" evidence="1">
    <location>
        <begin position="1"/>
        <end position="22"/>
    </location>
</feature>
<dbReference type="EMBL" id="CP025198">
    <property type="protein sequence ID" value="AXE39578.1"/>
    <property type="molecule type" value="Genomic_DNA"/>
</dbReference>
<dbReference type="AlphaFoldDB" id="A0A344UWD0"/>
<dbReference type="InterPro" id="IPR027417">
    <property type="entry name" value="P-loop_NTPase"/>
</dbReference>
<dbReference type="GO" id="GO:0008817">
    <property type="term" value="F:corrinoid adenosyltransferase activity"/>
    <property type="evidence" value="ECO:0007669"/>
    <property type="project" value="UniProtKB-EC"/>
</dbReference>